<dbReference type="EMBL" id="JAJFAZ020000003">
    <property type="protein sequence ID" value="KAI5340917.1"/>
    <property type="molecule type" value="Genomic_DNA"/>
</dbReference>
<evidence type="ECO:0000313" key="2">
    <source>
        <dbReference type="EMBL" id="KAI5340917.1"/>
    </source>
</evidence>
<proteinExistence type="predicted"/>
<feature type="region of interest" description="Disordered" evidence="1">
    <location>
        <begin position="1"/>
        <end position="55"/>
    </location>
</feature>
<organism evidence="2 3">
    <name type="scientific">Prunus dulcis</name>
    <name type="common">Almond</name>
    <name type="synonym">Amygdalus dulcis</name>
    <dbReference type="NCBI Taxonomy" id="3755"/>
    <lineage>
        <taxon>Eukaryota</taxon>
        <taxon>Viridiplantae</taxon>
        <taxon>Streptophyta</taxon>
        <taxon>Embryophyta</taxon>
        <taxon>Tracheophyta</taxon>
        <taxon>Spermatophyta</taxon>
        <taxon>Magnoliopsida</taxon>
        <taxon>eudicotyledons</taxon>
        <taxon>Gunneridae</taxon>
        <taxon>Pentapetalae</taxon>
        <taxon>rosids</taxon>
        <taxon>fabids</taxon>
        <taxon>Rosales</taxon>
        <taxon>Rosaceae</taxon>
        <taxon>Amygdaloideae</taxon>
        <taxon>Amygdaleae</taxon>
        <taxon>Prunus</taxon>
    </lineage>
</organism>
<name>A0AAD4WEK9_PRUDU</name>
<accession>A0AAD4WEK9</accession>
<reference evidence="2 3" key="1">
    <citation type="journal article" date="2022" name="G3 (Bethesda)">
        <title>Whole-genome sequence and methylome profiling of the almond [Prunus dulcis (Mill.) D.A. Webb] cultivar 'Nonpareil'.</title>
        <authorList>
            <person name="D'Amico-Willman K.M."/>
            <person name="Ouma W.Z."/>
            <person name="Meulia T."/>
            <person name="Sideli G.M."/>
            <person name="Gradziel T.M."/>
            <person name="Fresnedo-Ramirez J."/>
        </authorList>
    </citation>
    <scope>NUCLEOTIDE SEQUENCE [LARGE SCALE GENOMIC DNA]</scope>
    <source>
        <strain evidence="2">Clone GOH B32 T37-40</strain>
    </source>
</reference>
<protein>
    <submittedName>
        <fullName evidence="2">Uncharacterized protein</fullName>
    </submittedName>
</protein>
<dbReference type="AlphaFoldDB" id="A0AAD4WEK9"/>
<evidence type="ECO:0000256" key="1">
    <source>
        <dbReference type="SAM" id="MobiDB-lite"/>
    </source>
</evidence>
<keyword evidence="3" id="KW-1185">Reference proteome</keyword>
<sequence length="131" mass="14697">MSPARENKTDSSKSNTRHWHQQDKAGQTTVAVATTEITSLHSPSPPEEKGSTVTYDQRSLPRYAIKKILQHKHKLVQLAYQTLALNLTFPYVRYGAKGVDPLDVFEEHAVVVRRMNDEASIPVSDPLRSEG</sequence>
<evidence type="ECO:0000313" key="3">
    <source>
        <dbReference type="Proteomes" id="UP001054821"/>
    </source>
</evidence>
<comment type="caution">
    <text evidence="2">The sequence shown here is derived from an EMBL/GenBank/DDBJ whole genome shotgun (WGS) entry which is preliminary data.</text>
</comment>
<dbReference type="Proteomes" id="UP001054821">
    <property type="component" value="Chromosome 3"/>
</dbReference>
<feature type="compositionally biased region" description="Basic and acidic residues" evidence="1">
    <location>
        <begin position="1"/>
        <end position="11"/>
    </location>
</feature>
<gene>
    <name evidence="2" type="ORF">L3X38_020191</name>
</gene>
<feature type="compositionally biased region" description="Polar residues" evidence="1">
    <location>
        <begin position="24"/>
        <end position="42"/>
    </location>
</feature>